<protein>
    <recommendedName>
        <fullName evidence="2">PUB domain-containing protein</fullName>
    </recommendedName>
</protein>
<sequence length="215" mass="24011">MAVEDLEKLLRALPAEGALRGLEVLETLVRNVVRAPEEEKFRRLRTSNEKLAPLLNLPGARAVMECMGWEAADEFLVLPMNVELDFPNHVSKILDAKSHFLLRDQTEKRVAKIAQAPAQRESELAEVRALQKQKYQDGGSPSEPYEEYRPFEEPKPDASLCEGCASWCCCCSWLGGSWTSPARKPKMRTLDDIPRQMDMSDVSAGLQVARLLGGG</sequence>
<dbReference type="AlphaFoldDB" id="A0A812SMF2"/>
<feature type="domain" description="PUB" evidence="2">
    <location>
        <begin position="19"/>
        <end position="79"/>
    </location>
</feature>
<evidence type="ECO:0000256" key="1">
    <source>
        <dbReference type="SAM" id="MobiDB-lite"/>
    </source>
</evidence>
<organism evidence="3 4">
    <name type="scientific">Symbiodinium natans</name>
    <dbReference type="NCBI Taxonomy" id="878477"/>
    <lineage>
        <taxon>Eukaryota</taxon>
        <taxon>Sar</taxon>
        <taxon>Alveolata</taxon>
        <taxon>Dinophyceae</taxon>
        <taxon>Suessiales</taxon>
        <taxon>Symbiodiniaceae</taxon>
        <taxon>Symbiodinium</taxon>
    </lineage>
</organism>
<keyword evidence="4" id="KW-1185">Reference proteome</keyword>
<dbReference type="InterPro" id="IPR036339">
    <property type="entry name" value="PUB-like_dom_sf"/>
</dbReference>
<dbReference type="Gene3D" id="1.20.58.2190">
    <property type="match status" value="1"/>
</dbReference>
<comment type="caution">
    <text evidence="3">The sequence shown here is derived from an EMBL/GenBank/DDBJ whole genome shotgun (WGS) entry which is preliminary data.</text>
</comment>
<dbReference type="EMBL" id="CAJNDS010002459">
    <property type="protein sequence ID" value="CAE7485430.1"/>
    <property type="molecule type" value="Genomic_DNA"/>
</dbReference>
<reference evidence="3" key="1">
    <citation type="submission" date="2021-02" db="EMBL/GenBank/DDBJ databases">
        <authorList>
            <person name="Dougan E. K."/>
            <person name="Rhodes N."/>
            <person name="Thang M."/>
            <person name="Chan C."/>
        </authorList>
    </citation>
    <scope>NUCLEOTIDE SEQUENCE</scope>
</reference>
<dbReference type="InterPro" id="IPR018997">
    <property type="entry name" value="PUB_domain"/>
</dbReference>
<dbReference type="OrthoDB" id="336240at2759"/>
<evidence type="ECO:0000313" key="4">
    <source>
        <dbReference type="Proteomes" id="UP000604046"/>
    </source>
</evidence>
<feature type="region of interest" description="Disordered" evidence="1">
    <location>
        <begin position="132"/>
        <end position="151"/>
    </location>
</feature>
<dbReference type="Pfam" id="PF09409">
    <property type="entry name" value="PUB"/>
    <property type="match status" value="1"/>
</dbReference>
<evidence type="ECO:0000313" key="3">
    <source>
        <dbReference type="EMBL" id="CAE7485430.1"/>
    </source>
</evidence>
<name>A0A812SMF2_9DINO</name>
<accession>A0A812SMF2</accession>
<dbReference type="Proteomes" id="UP000604046">
    <property type="component" value="Unassembled WGS sequence"/>
</dbReference>
<evidence type="ECO:0000259" key="2">
    <source>
        <dbReference type="Pfam" id="PF09409"/>
    </source>
</evidence>
<proteinExistence type="predicted"/>
<dbReference type="SUPFAM" id="SSF143503">
    <property type="entry name" value="PUG domain-like"/>
    <property type="match status" value="1"/>
</dbReference>
<dbReference type="CDD" id="cd09212">
    <property type="entry name" value="PUB"/>
    <property type="match status" value="1"/>
</dbReference>
<gene>
    <name evidence="3" type="ORF">SNAT2548_LOCUS27235</name>
</gene>